<feature type="region of interest" description="Disordered" evidence="5">
    <location>
        <begin position="171"/>
        <end position="318"/>
    </location>
</feature>
<evidence type="ECO:0000256" key="3">
    <source>
        <dbReference type="ARBA" id="ARBA00038122"/>
    </source>
</evidence>
<reference evidence="8" key="1">
    <citation type="submission" date="2025-08" db="UniProtKB">
        <authorList>
            <consortium name="RefSeq"/>
        </authorList>
    </citation>
    <scope>IDENTIFICATION</scope>
</reference>
<organism evidence="7 8">
    <name type="scientific">Pundamilia nyererei</name>
    <dbReference type="NCBI Taxonomy" id="303518"/>
    <lineage>
        <taxon>Eukaryota</taxon>
        <taxon>Metazoa</taxon>
        <taxon>Chordata</taxon>
        <taxon>Craniata</taxon>
        <taxon>Vertebrata</taxon>
        <taxon>Euteleostomi</taxon>
        <taxon>Actinopterygii</taxon>
        <taxon>Neopterygii</taxon>
        <taxon>Teleostei</taxon>
        <taxon>Neoteleostei</taxon>
        <taxon>Acanthomorphata</taxon>
        <taxon>Ovalentaria</taxon>
        <taxon>Cichlomorphae</taxon>
        <taxon>Cichliformes</taxon>
        <taxon>Cichlidae</taxon>
        <taxon>African cichlids</taxon>
        <taxon>Pseudocrenilabrinae</taxon>
        <taxon>Haplochromini</taxon>
        <taxon>Pundamilia</taxon>
    </lineage>
</organism>
<feature type="compositionally biased region" description="Basic and acidic residues" evidence="5">
    <location>
        <begin position="194"/>
        <end position="291"/>
    </location>
</feature>
<accession>A0A9Y3QSU4</accession>
<comment type="similarity">
    <text evidence="3">Belongs to the SOWAH family.</text>
</comment>
<evidence type="ECO:0000313" key="8">
    <source>
        <dbReference type="RefSeq" id="XP_005727821.1"/>
    </source>
</evidence>
<dbReference type="PROSITE" id="PS50088">
    <property type="entry name" value="ANK_REPEAT"/>
    <property type="match status" value="2"/>
</dbReference>
<name>A0A9Y3QSU4_9CICH</name>
<keyword evidence="1" id="KW-0677">Repeat</keyword>
<feature type="domain" description="SOWAHA-C winged helix-turn-helix" evidence="6">
    <location>
        <begin position="3"/>
        <end position="78"/>
    </location>
</feature>
<proteinExistence type="inferred from homology"/>
<evidence type="ECO:0000259" key="6">
    <source>
        <dbReference type="Pfam" id="PF25877"/>
    </source>
</evidence>
<dbReference type="SUPFAM" id="SSF48403">
    <property type="entry name" value="Ankyrin repeat"/>
    <property type="match status" value="1"/>
</dbReference>
<feature type="repeat" description="ANK" evidence="4">
    <location>
        <begin position="363"/>
        <end position="399"/>
    </location>
</feature>
<gene>
    <name evidence="8" type="primary">sowahaa</name>
</gene>
<dbReference type="RefSeq" id="XP_005727821.1">
    <property type="nucleotide sequence ID" value="XM_005727764.1"/>
</dbReference>
<dbReference type="SMART" id="SM00248">
    <property type="entry name" value="ANK"/>
    <property type="match status" value="2"/>
</dbReference>
<dbReference type="InterPro" id="IPR036770">
    <property type="entry name" value="Ankyrin_rpt-contain_sf"/>
</dbReference>
<dbReference type="AlphaFoldDB" id="A0A9Y3QSU4"/>
<feature type="compositionally biased region" description="Polar residues" evidence="5">
    <location>
        <begin position="104"/>
        <end position="117"/>
    </location>
</feature>
<dbReference type="InterPro" id="IPR002110">
    <property type="entry name" value="Ankyrin_rpt"/>
</dbReference>
<dbReference type="Pfam" id="PF12796">
    <property type="entry name" value="Ank_2"/>
    <property type="match status" value="1"/>
</dbReference>
<protein>
    <submittedName>
        <fullName evidence="8">Ankyrin repeat domain-containing protein SOWAHA</fullName>
    </submittedName>
</protein>
<keyword evidence="2 4" id="KW-0040">ANK repeat</keyword>
<evidence type="ECO:0000256" key="4">
    <source>
        <dbReference type="PROSITE-ProRule" id="PRU00023"/>
    </source>
</evidence>
<evidence type="ECO:0000313" key="7">
    <source>
        <dbReference type="Proteomes" id="UP000695023"/>
    </source>
</evidence>
<dbReference type="PANTHER" id="PTHR14491:SF2">
    <property type="entry name" value="ANKYRIN REPEAT DOMAIN-CONTAINING PROTEIN SOWAHA"/>
    <property type="match status" value="1"/>
</dbReference>
<evidence type="ECO:0000256" key="1">
    <source>
        <dbReference type="ARBA" id="ARBA00022737"/>
    </source>
</evidence>
<sequence length="537" mass="60970">MILTQESILSLLVAEGGRVKKSDLVDKFRESVDTADPEERERNRELFKTFVNNVAFVKEIDGERYVVLRKTYQHLLEGPKIHVEKPENEKIPLTGEQQRPPAQAGSSEDQGGVQSAVTEADQEEASESSDHPTELLSPIQMALQRSKFASVRLKRSLNVDVQLEDRKGINCSNVPVKTKPYALPLRMPPSATKVEIHKLKPDPDEPEEHPKTDAFRDKRNKLKPDPDEPEEHPKTDAFRDKRNKLKPDPDEPKEHPKTDASRGKRNKLKPDPDEPEEHPKTDAFRDKRRMPSAESSTGSPQLRRAAKSTKASEEHKDTRIPSMFPLEHSEHQWLVNCAAGHWSQAYGLLLRDNQLAEKKDFTSGFTALHWAAKTGNSDMLVKIIEKARQGGVHVDINAKTHGGYTPLHIAALHDKQYIIGILVKEYEANISIRDNYGKKAYHYLHKDVSESVREMLCKPKPQPAEDRALHEKEELDLFPDLSKGLHSISRLFQPNVTGHKKKHKQRPGLYSLNNDPIEEGEDSGTGFRHRPMSDVFM</sequence>
<dbReference type="PANTHER" id="PTHR14491">
    <property type="entry name" value="SOSONDOWAH, ISOFORM G"/>
    <property type="match status" value="1"/>
</dbReference>
<keyword evidence="7" id="KW-1185">Reference proteome</keyword>
<feature type="region of interest" description="Disordered" evidence="5">
    <location>
        <begin position="92"/>
        <end position="134"/>
    </location>
</feature>
<dbReference type="Gene3D" id="1.25.40.20">
    <property type="entry name" value="Ankyrin repeat-containing domain"/>
    <property type="match status" value="1"/>
</dbReference>
<dbReference type="PROSITE" id="PS50297">
    <property type="entry name" value="ANK_REP_REGION"/>
    <property type="match status" value="1"/>
</dbReference>
<evidence type="ECO:0000256" key="2">
    <source>
        <dbReference type="ARBA" id="ARBA00023043"/>
    </source>
</evidence>
<dbReference type="Pfam" id="PF25877">
    <property type="entry name" value="WHD_SOWAH"/>
    <property type="match status" value="1"/>
</dbReference>
<dbReference type="Proteomes" id="UP000695023">
    <property type="component" value="Unplaced"/>
</dbReference>
<dbReference type="InterPro" id="IPR058889">
    <property type="entry name" value="WHD_SOWAHA-C"/>
</dbReference>
<evidence type="ECO:0000256" key="5">
    <source>
        <dbReference type="SAM" id="MobiDB-lite"/>
    </source>
</evidence>
<dbReference type="CTD" id="137488848"/>
<feature type="region of interest" description="Disordered" evidence="5">
    <location>
        <begin position="496"/>
        <end position="537"/>
    </location>
</feature>
<feature type="repeat" description="ANK" evidence="4">
    <location>
        <begin position="402"/>
        <end position="435"/>
    </location>
</feature>